<proteinExistence type="predicted"/>
<name>A0A9D9I5X8_9BACT</name>
<organism evidence="1 2">
    <name type="scientific">Candidatus Merdivivens pullistercoris</name>
    <dbReference type="NCBI Taxonomy" id="2840873"/>
    <lineage>
        <taxon>Bacteria</taxon>
        <taxon>Pseudomonadati</taxon>
        <taxon>Bacteroidota</taxon>
        <taxon>Bacteroidia</taxon>
        <taxon>Bacteroidales</taxon>
        <taxon>Muribaculaceae</taxon>
        <taxon>Muribaculaceae incertae sedis</taxon>
        <taxon>Candidatus Merdivivens</taxon>
    </lineage>
</organism>
<comment type="caution">
    <text evidence="1">The sequence shown here is derived from an EMBL/GenBank/DDBJ whole genome shotgun (WGS) entry which is preliminary data.</text>
</comment>
<protein>
    <submittedName>
        <fullName evidence="1">Uncharacterized protein</fullName>
    </submittedName>
</protein>
<accession>A0A9D9I5X8</accession>
<dbReference type="Proteomes" id="UP000823597">
    <property type="component" value="Unassembled WGS sequence"/>
</dbReference>
<evidence type="ECO:0000313" key="2">
    <source>
        <dbReference type="Proteomes" id="UP000823597"/>
    </source>
</evidence>
<dbReference type="AlphaFoldDB" id="A0A9D9I5X8"/>
<dbReference type="EMBL" id="JADIME010000084">
    <property type="protein sequence ID" value="MBO8465909.1"/>
    <property type="molecule type" value="Genomic_DNA"/>
</dbReference>
<gene>
    <name evidence="1" type="ORF">IAB93_07950</name>
</gene>
<sequence>MEKGEYADVVRSAVQVYSDCDTLSELSMYAAVRAGQAYGMPTAHP</sequence>
<evidence type="ECO:0000313" key="1">
    <source>
        <dbReference type="EMBL" id="MBO8465909.1"/>
    </source>
</evidence>
<reference evidence="1" key="2">
    <citation type="journal article" date="2021" name="PeerJ">
        <title>Extensive microbial diversity within the chicken gut microbiome revealed by metagenomics and culture.</title>
        <authorList>
            <person name="Gilroy R."/>
            <person name="Ravi A."/>
            <person name="Getino M."/>
            <person name="Pursley I."/>
            <person name="Horton D.L."/>
            <person name="Alikhan N.F."/>
            <person name="Baker D."/>
            <person name="Gharbi K."/>
            <person name="Hall N."/>
            <person name="Watson M."/>
            <person name="Adriaenssens E.M."/>
            <person name="Foster-Nyarko E."/>
            <person name="Jarju S."/>
            <person name="Secka A."/>
            <person name="Antonio M."/>
            <person name="Oren A."/>
            <person name="Chaudhuri R.R."/>
            <person name="La Ragione R."/>
            <person name="Hildebrand F."/>
            <person name="Pallen M.J."/>
        </authorList>
    </citation>
    <scope>NUCLEOTIDE SEQUENCE</scope>
    <source>
        <strain evidence="1">10037</strain>
    </source>
</reference>
<reference evidence="1" key="1">
    <citation type="submission" date="2020-10" db="EMBL/GenBank/DDBJ databases">
        <authorList>
            <person name="Gilroy R."/>
        </authorList>
    </citation>
    <scope>NUCLEOTIDE SEQUENCE</scope>
    <source>
        <strain evidence="1">10037</strain>
    </source>
</reference>